<accession>A0A4C2A3N5</accession>
<evidence type="ECO:0000313" key="3">
    <source>
        <dbReference type="Proteomes" id="UP000299102"/>
    </source>
</evidence>
<dbReference type="AlphaFoldDB" id="A0A4C2A3N5"/>
<sequence length="73" mass="8345">MVQGRKSRPQKRWDDDIREVAGAMWNRVAQDRAEWKRLGGLADWNKHCPRTEPCGTPILTADPDDLSPLMSTL</sequence>
<evidence type="ECO:0000313" key="2">
    <source>
        <dbReference type="EMBL" id="GBP95306.1"/>
    </source>
</evidence>
<evidence type="ECO:0000256" key="1">
    <source>
        <dbReference type="SAM" id="MobiDB-lite"/>
    </source>
</evidence>
<gene>
    <name evidence="2" type="ORF">EVAR_68587_1</name>
</gene>
<proteinExistence type="predicted"/>
<reference evidence="2 3" key="1">
    <citation type="journal article" date="2019" name="Commun. Biol.">
        <title>The bagworm genome reveals a unique fibroin gene that provides high tensile strength.</title>
        <authorList>
            <person name="Kono N."/>
            <person name="Nakamura H."/>
            <person name="Ohtoshi R."/>
            <person name="Tomita M."/>
            <person name="Numata K."/>
            <person name="Arakawa K."/>
        </authorList>
    </citation>
    <scope>NUCLEOTIDE SEQUENCE [LARGE SCALE GENOMIC DNA]</scope>
</reference>
<organism evidence="2 3">
    <name type="scientific">Eumeta variegata</name>
    <name type="common">Bagworm moth</name>
    <name type="synonym">Eumeta japonica</name>
    <dbReference type="NCBI Taxonomy" id="151549"/>
    <lineage>
        <taxon>Eukaryota</taxon>
        <taxon>Metazoa</taxon>
        <taxon>Ecdysozoa</taxon>
        <taxon>Arthropoda</taxon>
        <taxon>Hexapoda</taxon>
        <taxon>Insecta</taxon>
        <taxon>Pterygota</taxon>
        <taxon>Neoptera</taxon>
        <taxon>Endopterygota</taxon>
        <taxon>Lepidoptera</taxon>
        <taxon>Glossata</taxon>
        <taxon>Ditrysia</taxon>
        <taxon>Tineoidea</taxon>
        <taxon>Psychidae</taxon>
        <taxon>Oiketicinae</taxon>
        <taxon>Eumeta</taxon>
    </lineage>
</organism>
<protein>
    <submittedName>
        <fullName evidence="2">Uncharacterized protein</fullName>
    </submittedName>
</protein>
<keyword evidence="3" id="KW-1185">Reference proteome</keyword>
<name>A0A4C2A3N5_EUMVA</name>
<dbReference type="Proteomes" id="UP000299102">
    <property type="component" value="Unassembled WGS sequence"/>
</dbReference>
<dbReference type="OrthoDB" id="7488393at2759"/>
<feature type="region of interest" description="Disordered" evidence="1">
    <location>
        <begin position="51"/>
        <end position="73"/>
    </location>
</feature>
<comment type="caution">
    <text evidence="2">The sequence shown here is derived from an EMBL/GenBank/DDBJ whole genome shotgun (WGS) entry which is preliminary data.</text>
</comment>
<dbReference type="EMBL" id="BGZK01002612">
    <property type="protein sequence ID" value="GBP95306.1"/>
    <property type="molecule type" value="Genomic_DNA"/>
</dbReference>